<gene>
    <name evidence="2" type="ORF">GGR24_002902</name>
</gene>
<sequence length="345" mass="37500">MTASARPPIAYGSRAWFDLVGATSLTLGAERFHDALLELVGALIDHSARWVIRFSDVALPEVMSTHGVPSHVVEHYNASCASIDPFAAHWRLHLETGVRALSRFEGEVGSVDPYPYNQAFKPAANVTDEVGLFVSTIGRSSLGLFLERETGEFTDEELEIARLAFPTVDGLHRAHIGRLFERVQRGDSASPAFLDGSALVQDRHGVEIHSTAAWRSAAQADPRIMDAVQAMAGEGAECLDDCILTCDVLDRYFPLAPEGRLFALAPYSADPEERTAAIERASLLARLNPRECEVFNLMLAGGSTSSISKVLSLAKGTIKNYKLAIYRASGLTSERALIQKYGVRG</sequence>
<dbReference type="SMART" id="SM00421">
    <property type="entry name" value="HTH_LUXR"/>
    <property type="match status" value="1"/>
</dbReference>
<accession>A0A7W6GFS3</accession>
<feature type="domain" description="HTH luxR-type" evidence="1">
    <location>
        <begin position="280"/>
        <end position="345"/>
    </location>
</feature>
<dbReference type="InterPro" id="IPR000792">
    <property type="entry name" value="Tscrpt_reg_LuxR_C"/>
</dbReference>
<comment type="caution">
    <text evidence="2">The sequence shown here is derived from an EMBL/GenBank/DDBJ whole genome shotgun (WGS) entry which is preliminary data.</text>
</comment>
<organism evidence="2 3">
    <name type="scientific">Hansschlegelia beijingensis</name>
    <dbReference type="NCBI Taxonomy" id="1133344"/>
    <lineage>
        <taxon>Bacteria</taxon>
        <taxon>Pseudomonadati</taxon>
        <taxon>Pseudomonadota</taxon>
        <taxon>Alphaproteobacteria</taxon>
        <taxon>Hyphomicrobiales</taxon>
        <taxon>Methylopilaceae</taxon>
        <taxon>Hansschlegelia</taxon>
    </lineage>
</organism>
<dbReference type="GO" id="GO:0006355">
    <property type="term" value="P:regulation of DNA-templated transcription"/>
    <property type="evidence" value="ECO:0007669"/>
    <property type="project" value="InterPro"/>
</dbReference>
<dbReference type="InterPro" id="IPR016032">
    <property type="entry name" value="Sig_transdc_resp-reg_C-effctor"/>
</dbReference>
<reference evidence="2 3" key="1">
    <citation type="submission" date="2020-08" db="EMBL/GenBank/DDBJ databases">
        <title>Genomic Encyclopedia of Type Strains, Phase IV (KMG-IV): sequencing the most valuable type-strain genomes for metagenomic binning, comparative biology and taxonomic classification.</title>
        <authorList>
            <person name="Goeker M."/>
        </authorList>
    </citation>
    <scope>NUCLEOTIDE SEQUENCE [LARGE SCALE GENOMIC DNA]</scope>
    <source>
        <strain evidence="2 3">DSM 25481</strain>
    </source>
</reference>
<name>A0A7W6GFS3_9HYPH</name>
<dbReference type="Gene3D" id="1.10.10.10">
    <property type="entry name" value="Winged helix-like DNA-binding domain superfamily/Winged helix DNA-binding domain"/>
    <property type="match status" value="1"/>
</dbReference>
<dbReference type="SUPFAM" id="SSF46894">
    <property type="entry name" value="C-terminal effector domain of the bipartite response regulators"/>
    <property type="match status" value="1"/>
</dbReference>
<keyword evidence="2" id="KW-0238">DNA-binding</keyword>
<evidence type="ECO:0000313" key="3">
    <source>
        <dbReference type="Proteomes" id="UP000528964"/>
    </source>
</evidence>
<protein>
    <submittedName>
        <fullName evidence="2">DNA-binding CsgD family transcriptional regulator</fullName>
    </submittedName>
</protein>
<dbReference type="Proteomes" id="UP000528964">
    <property type="component" value="Unassembled WGS sequence"/>
</dbReference>
<dbReference type="PROSITE" id="PS50043">
    <property type="entry name" value="HTH_LUXR_2"/>
    <property type="match status" value="1"/>
</dbReference>
<evidence type="ECO:0000313" key="2">
    <source>
        <dbReference type="EMBL" id="MBB3974221.1"/>
    </source>
</evidence>
<dbReference type="GO" id="GO:0003677">
    <property type="term" value="F:DNA binding"/>
    <property type="evidence" value="ECO:0007669"/>
    <property type="project" value="UniProtKB-KW"/>
</dbReference>
<evidence type="ECO:0000259" key="1">
    <source>
        <dbReference type="PROSITE" id="PS50043"/>
    </source>
</evidence>
<dbReference type="AlphaFoldDB" id="A0A7W6GFS3"/>
<dbReference type="InterPro" id="IPR036388">
    <property type="entry name" value="WH-like_DNA-bd_sf"/>
</dbReference>
<dbReference type="Pfam" id="PF00196">
    <property type="entry name" value="GerE"/>
    <property type="match status" value="1"/>
</dbReference>
<keyword evidence="3" id="KW-1185">Reference proteome</keyword>
<dbReference type="RefSeq" id="WP_183396072.1">
    <property type="nucleotide sequence ID" value="NZ_JACIDR010000005.1"/>
</dbReference>
<proteinExistence type="predicted"/>
<dbReference type="EMBL" id="JACIDR010000005">
    <property type="protein sequence ID" value="MBB3974221.1"/>
    <property type="molecule type" value="Genomic_DNA"/>
</dbReference>